<proteinExistence type="predicted"/>
<comment type="caution">
    <text evidence="1">The sequence shown here is derived from an EMBL/GenBank/DDBJ whole genome shotgun (WGS) entry which is preliminary data.</text>
</comment>
<gene>
    <name evidence="1" type="ORF">G6F64_014286</name>
</gene>
<reference evidence="1" key="1">
    <citation type="journal article" date="2020" name="Microb. Genom.">
        <title>Genetic diversity of clinical and environmental Mucorales isolates obtained from an investigation of mucormycosis cases among solid organ transplant recipients.</title>
        <authorList>
            <person name="Nguyen M.H."/>
            <person name="Kaul D."/>
            <person name="Muto C."/>
            <person name="Cheng S.J."/>
            <person name="Richter R.A."/>
            <person name="Bruno V.M."/>
            <person name="Liu G."/>
            <person name="Beyhan S."/>
            <person name="Sundermann A.J."/>
            <person name="Mounaud S."/>
            <person name="Pasculle A.W."/>
            <person name="Nierman W.C."/>
            <person name="Driscoll E."/>
            <person name="Cumbie R."/>
            <person name="Clancy C.J."/>
            <person name="Dupont C.L."/>
        </authorList>
    </citation>
    <scope>NUCLEOTIDE SEQUENCE</scope>
    <source>
        <strain evidence="1">GL11</strain>
    </source>
</reference>
<evidence type="ECO:0000313" key="2">
    <source>
        <dbReference type="Proteomes" id="UP000716291"/>
    </source>
</evidence>
<dbReference type="EMBL" id="JAANQT010007860">
    <property type="protein sequence ID" value="KAG1284739.1"/>
    <property type="molecule type" value="Genomic_DNA"/>
</dbReference>
<accession>A0A9P6WTP3</accession>
<dbReference type="AlphaFoldDB" id="A0A9P6WTP3"/>
<organism evidence="1 2">
    <name type="scientific">Rhizopus oryzae</name>
    <name type="common">Mucormycosis agent</name>
    <name type="synonym">Rhizopus arrhizus var. delemar</name>
    <dbReference type="NCBI Taxonomy" id="64495"/>
    <lineage>
        <taxon>Eukaryota</taxon>
        <taxon>Fungi</taxon>
        <taxon>Fungi incertae sedis</taxon>
        <taxon>Mucoromycota</taxon>
        <taxon>Mucoromycotina</taxon>
        <taxon>Mucoromycetes</taxon>
        <taxon>Mucorales</taxon>
        <taxon>Mucorineae</taxon>
        <taxon>Rhizopodaceae</taxon>
        <taxon>Rhizopus</taxon>
    </lineage>
</organism>
<sequence length="104" mass="10590">MAVLAVGAVHLAVAQQLADVLGRLEQMGRVAQLGGGQVARCHQHVGCLAGILEHVQLAMHAHIVQRGIGPGIGGEDQALVDLDSNAIGHVGALSCASRIVGRPP</sequence>
<evidence type="ECO:0000313" key="1">
    <source>
        <dbReference type="EMBL" id="KAG1284739.1"/>
    </source>
</evidence>
<keyword evidence="2" id="KW-1185">Reference proteome</keyword>
<protein>
    <submittedName>
        <fullName evidence="1">Uncharacterized protein</fullName>
    </submittedName>
</protein>
<dbReference type="Proteomes" id="UP000716291">
    <property type="component" value="Unassembled WGS sequence"/>
</dbReference>
<name>A0A9P6WTP3_RHIOR</name>